<evidence type="ECO:0000313" key="1">
    <source>
        <dbReference type="EMBL" id="MBA5746697.1"/>
    </source>
</evidence>
<keyword evidence="2" id="KW-1185">Reference proteome</keyword>
<evidence type="ECO:0000313" key="2">
    <source>
        <dbReference type="Proteomes" id="UP000540056"/>
    </source>
</evidence>
<name>A0ABR5ZY67_9LACT</name>
<dbReference type="EMBL" id="JACGAN010000008">
    <property type="protein sequence ID" value="MBA5746697.1"/>
    <property type="molecule type" value="Genomic_DNA"/>
</dbReference>
<accession>A0ABR5ZY67</accession>
<sequence length="115" mass="13421">MELAFFVVDLGMSLSDYRSLTEAEKLFIKKRSEQKFIHDTTWHRNATLNAEANINRGKNKKFIDLFPKNNKADFEYNNKAIETVLEMDATQGKSWVDRIFQANGMQLTNNKERSN</sequence>
<organism evidence="1 2">
    <name type="scientific">Aerococcus urinaeequi</name>
    <dbReference type="NCBI Taxonomy" id="51665"/>
    <lineage>
        <taxon>Bacteria</taxon>
        <taxon>Bacillati</taxon>
        <taxon>Bacillota</taxon>
        <taxon>Bacilli</taxon>
        <taxon>Lactobacillales</taxon>
        <taxon>Aerococcaceae</taxon>
        <taxon>Aerococcus</taxon>
    </lineage>
</organism>
<protein>
    <submittedName>
        <fullName evidence="1">Phenylalanine racemase</fullName>
    </submittedName>
</protein>
<dbReference type="RefSeq" id="WP_182023407.1">
    <property type="nucleotide sequence ID" value="NZ_JACGAM010000008.1"/>
</dbReference>
<reference evidence="1 2" key="1">
    <citation type="submission" date="2020-07" db="EMBL/GenBank/DDBJ databases">
        <title>Draft Genome Sequences of Lactobacillales Isolated from the International Space Station.</title>
        <authorList>
            <person name="Bharadwaj A.R."/>
            <person name="Singh N.K."/>
            <person name="Wood J.M."/>
            <person name="Debieu M."/>
            <person name="O'Hara N.B."/>
            <person name="Karouia F."/>
            <person name="Mason C.E."/>
            <person name="Venkateswaran K."/>
        </authorList>
    </citation>
    <scope>NUCLEOTIDE SEQUENCE [LARGE SCALE GENOMIC DNA]</scope>
    <source>
        <strain evidence="1 2">151250015-1-258-55</strain>
    </source>
</reference>
<gene>
    <name evidence="1" type="ORF">H3232_05770</name>
</gene>
<comment type="caution">
    <text evidence="1">The sequence shown here is derived from an EMBL/GenBank/DDBJ whole genome shotgun (WGS) entry which is preliminary data.</text>
</comment>
<proteinExistence type="predicted"/>
<dbReference type="Proteomes" id="UP000540056">
    <property type="component" value="Unassembled WGS sequence"/>
</dbReference>